<evidence type="ECO:0000256" key="7">
    <source>
        <dbReference type="ARBA" id="ARBA00022989"/>
    </source>
</evidence>
<reference evidence="13" key="1">
    <citation type="journal article" date="2011" name="PLoS Biol.">
        <title>Gene gain and loss during evolution of obligate parasitism in the white rust pathogen of Arabidopsis thaliana.</title>
        <authorList>
            <person name="Kemen E."/>
            <person name="Gardiner A."/>
            <person name="Schultz-Larsen T."/>
            <person name="Kemen A.C."/>
            <person name="Balmuth A.L."/>
            <person name="Robert-Seilaniantz A."/>
            <person name="Bailey K."/>
            <person name="Holub E."/>
            <person name="Studholme D.J."/>
            <person name="Maclean D."/>
            <person name="Jones J.D."/>
        </authorList>
    </citation>
    <scope>NUCLEOTIDE SEQUENCE</scope>
</reference>
<dbReference type="GO" id="GO:0004252">
    <property type="term" value="F:serine-type endopeptidase activity"/>
    <property type="evidence" value="ECO:0007669"/>
    <property type="project" value="InterPro"/>
</dbReference>
<keyword evidence="7" id="KW-1133">Transmembrane helix</keyword>
<keyword evidence="6 11" id="KW-0378">Hydrolase</keyword>
<evidence type="ECO:0000313" key="13">
    <source>
        <dbReference type="EMBL" id="CCA25013.1"/>
    </source>
</evidence>
<dbReference type="InterPro" id="IPR000223">
    <property type="entry name" value="Pept_S26A_signal_pept_1"/>
</dbReference>
<dbReference type="Gene3D" id="2.10.109.10">
    <property type="entry name" value="Umud Fragment, subunit A"/>
    <property type="match status" value="1"/>
</dbReference>
<dbReference type="GO" id="GO:0042720">
    <property type="term" value="C:mitochondrial inner membrane peptidase complex"/>
    <property type="evidence" value="ECO:0007669"/>
    <property type="project" value="InterPro"/>
</dbReference>
<dbReference type="NCBIfam" id="TIGR02227">
    <property type="entry name" value="sigpep_I_bact"/>
    <property type="match status" value="1"/>
</dbReference>
<dbReference type="PANTHER" id="PTHR46041:SF2">
    <property type="entry name" value="MITOCHONDRIAL INNER MEMBRANE PROTEASE SUBUNIT 2"/>
    <property type="match status" value="1"/>
</dbReference>
<evidence type="ECO:0000256" key="3">
    <source>
        <dbReference type="ARBA" id="ARBA00022670"/>
    </source>
</evidence>
<organism evidence="13">
    <name type="scientific">Albugo laibachii Nc14</name>
    <dbReference type="NCBI Taxonomy" id="890382"/>
    <lineage>
        <taxon>Eukaryota</taxon>
        <taxon>Sar</taxon>
        <taxon>Stramenopiles</taxon>
        <taxon>Oomycota</taxon>
        <taxon>Peronosporomycetes</taxon>
        <taxon>Albuginales</taxon>
        <taxon>Albuginaceae</taxon>
        <taxon>Albugo</taxon>
    </lineage>
</organism>
<dbReference type="EC" id="3.4.21.-" evidence="11"/>
<evidence type="ECO:0000256" key="4">
    <source>
        <dbReference type="ARBA" id="ARBA00022692"/>
    </source>
</evidence>
<dbReference type="EMBL" id="FR824315">
    <property type="protein sequence ID" value="CCA25013.1"/>
    <property type="molecule type" value="Genomic_DNA"/>
</dbReference>
<dbReference type="InterPro" id="IPR037730">
    <property type="entry name" value="IMP2"/>
</dbReference>
<sequence length="165" mass="18560">MSFLRWQTAMRGLLWVPVGITVNDLFVSVASVKGRSMQPVLNEGVNDNSIRDRVLLDKFSIQMRHRYKRGDVVVLAAPSEEGEYLVKRVVALEGDLLEDIHGHRHVIPRGKCWVEGDNSDHSDDSSSFGPIPLALIDSRVMAVIWPPNHIRFVKNAAPTERVIII</sequence>
<protein>
    <recommendedName>
        <fullName evidence="11">Mitochondrial inner membrane protease subunit</fullName>
        <ecNumber evidence="11">3.4.21.-</ecNumber>
    </recommendedName>
</protein>
<comment type="subcellular location">
    <subcellularLocation>
        <location evidence="1">Mitochondrion inner membrane</location>
        <topology evidence="1">Single-pass membrane protein</topology>
    </subcellularLocation>
</comment>
<gene>
    <name evidence="13" type="primary">AlNc14C270G9956</name>
    <name evidence="13" type="ORF">ALNC14_111570</name>
</gene>
<dbReference type="AlphaFoldDB" id="F0WUD4"/>
<feature type="active site" evidence="10">
    <location>
        <position position="36"/>
    </location>
</feature>
<evidence type="ECO:0000256" key="5">
    <source>
        <dbReference type="ARBA" id="ARBA00022792"/>
    </source>
</evidence>
<dbReference type="GO" id="GO:0006465">
    <property type="term" value="P:signal peptide processing"/>
    <property type="evidence" value="ECO:0007669"/>
    <property type="project" value="InterPro"/>
</dbReference>
<evidence type="ECO:0000256" key="8">
    <source>
        <dbReference type="ARBA" id="ARBA00023128"/>
    </source>
</evidence>
<evidence type="ECO:0000256" key="6">
    <source>
        <dbReference type="ARBA" id="ARBA00022801"/>
    </source>
</evidence>
<dbReference type="InterPro" id="IPR019533">
    <property type="entry name" value="Peptidase_S26"/>
</dbReference>
<dbReference type="PRINTS" id="PR00727">
    <property type="entry name" value="LEADERPTASE"/>
</dbReference>
<feature type="active site" evidence="10">
    <location>
        <position position="87"/>
    </location>
</feature>
<dbReference type="PANTHER" id="PTHR46041">
    <property type="entry name" value="MITOCHONDRIAL INNER MEMBRANE PROTEASE SUBUNIT 2"/>
    <property type="match status" value="1"/>
</dbReference>
<keyword evidence="4" id="KW-0812">Transmembrane</keyword>
<proteinExistence type="inferred from homology"/>
<keyword evidence="8 11" id="KW-0496">Mitochondrion</keyword>
<dbReference type="HOGENOM" id="CLU_028723_4_1_1"/>
<keyword evidence="9" id="KW-0472">Membrane</keyword>
<evidence type="ECO:0000256" key="10">
    <source>
        <dbReference type="PIRSR" id="PIRSR600223-1"/>
    </source>
</evidence>
<dbReference type="CDD" id="cd06530">
    <property type="entry name" value="S26_SPase_I"/>
    <property type="match status" value="1"/>
</dbReference>
<keyword evidence="3 11" id="KW-0645">Protease</keyword>
<dbReference type="InterPro" id="IPR036286">
    <property type="entry name" value="LexA/Signal_pep-like_sf"/>
</dbReference>
<evidence type="ECO:0000256" key="2">
    <source>
        <dbReference type="ARBA" id="ARBA00007066"/>
    </source>
</evidence>
<comment type="similarity">
    <text evidence="2">Belongs to the peptidase S26 family. IMP2 subfamily.</text>
</comment>
<dbReference type="GO" id="GO:0006627">
    <property type="term" value="P:protein processing involved in protein targeting to mitochondrion"/>
    <property type="evidence" value="ECO:0007669"/>
    <property type="project" value="InterPro"/>
</dbReference>
<reference evidence="13" key="2">
    <citation type="submission" date="2011-02" db="EMBL/GenBank/DDBJ databases">
        <authorList>
            <person name="MacLean D."/>
        </authorList>
    </citation>
    <scope>NUCLEOTIDE SEQUENCE</scope>
</reference>
<evidence type="ECO:0000256" key="1">
    <source>
        <dbReference type="ARBA" id="ARBA00004434"/>
    </source>
</evidence>
<dbReference type="FunFam" id="2.10.109.10:FF:000005">
    <property type="entry name" value="Mitochondrial inner membrane protease subunit"/>
    <property type="match status" value="1"/>
</dbReference>
<evidence type="ECO:0000256" key="11">
    <source>
        <dbReference type="RuleBase" id="RU362041"/>
    </source>
</evidence>
<dbReference type="SUPFAM" id="SSF51306">
    <property type="entry name" value="LexA/Signal peptidase"/>
    <property type="match status" value="1"/>
</dbReference>
<evidence type="ECO:0000259" key="12">
    <source>
        <dbReference type="Pfam" id="PF10502"/>
    </source>
</evidence>
<accession>F0WUD4</accession>
<feature type="domain" description="Peptidase S26" evidence="12">
    <location>
        <begin position="13"/>
        <end position="96"/>
    </location>
</feature>
<keyword evidence="5 11" id="KW-0999">Mitochondrion inner membrane</keyword>
<feature type="domain" description="Peptidase S26" evidence="12">
    <location>
        <begin position="105"/>
        <end position="145"/>
    </location>
</feature>
<name>F0WUD4_9STRA</name>
<dbReference type="Pfam" id="PF10502">
    <property type="entry name" value="Peptidase_S26"/>
    <property type="match status" value="2"/>
</dbReference>
<evidence type="ECO:0000256" key="9">
    <source>
        <dbReference type="ARBA" id="ARBA00023136"/>
    </source>
</evidence>